<feature type="region of interest" description="Disordered" evidence="1">
    <location>
        <begin position="1"/>
        <end position="21"/>
    </location>
</feature>
<evidence type="ECO:0000313" key="2">
    <source>
        <dbReference type="EMBL" id="KKN83186.1"/>
    </source>
</evidence>
<protein>
    <recommendedName>
        <fullName evidence="3">DUF3445 domain-containing protein</fullName>
    </recommendedName>
</protein>
<dbReference type="AlphaFoldDB" id="A0A0F9WBL5"/>
<reference evidence="2" key="1">
    <citation type="journal article" date="2015" name="Nature">
        <title>Complex archaea that bridge the gap between prokaryotes and eukaryotes.</title>
        <authorList>
            <person name="Spang A."/>
            <person name="Saw J.H."/>
            <person name="Jorgensen S.L."/>
            <person name="Zaremba-Niedzwiedzka K."/>
            <person name="Martijn J."/>
            <person name="Lind A.E."/>
            <person name="van Eijk R."/>
            <person name="Schleper C."/>
            <person name="Guy L."/>
            <person name="Ettema T.J."/>
        </authorList>
    </citation>
    <scope>NUCLEOTIDE SEQUENCE</scope>
</reference>
<evidence type="ECO:0008006" key="3">
    <source>
        <dbReference type="Google" id="ProtNLM"/>
    </source>
</evidence>
<evidence type="ECO:0000256" key="1">
    <source>
        <dbReference type="SAM" id="MobiDB-lite"/>
    </source>
</evidence>
<proteinExistence type="predicted"/>
<accession>A0A0F9WBL5</accession>
<organism evidence="2">
    <name type="scientific">marine sediment metagenome</name>
    <dbReference type="NCBI Taxonomy" id="412755"/>
    <lineage>
        <taxon>unclassified sequences</taxon>
        <taxon>metagenomes</taxon>
        <taxon>ecological metagenomes</taxon>
    </lineage>
</organism>
<comment type="caution">
    <text evidence="2">The sequence shown here is derived from an EMBL/GenBank/DDBJ whole genome shotgun (WGS) entry which is preliminary data.</text>
</comment>
<dbReference type="EMBL" id="LAZR01000189">
    <property type="protein sequence ID" value="KKN83186.1"/>
    <property type="molecule type" value="Genomic_DNA"/>
</dbReference>
<dbReference type="InterPro" id="IPR021848">
    <property type="entry name" value="HODM_asu-like"/>
</dbReference>
<dbReference type="Pfam" id="PF11927">
    <property type="entry name" value="HODM_asu-like"/>
    <property type="match status" value="1"/>
</dbReference>
<sequence>MPVILQTRLPEQQTGAPRLPGTGPCGAEDWLLMDEAYAPQMAYREALLAERPEAVFYQSETAKPAVSELLEHALALLPRFGFGIDTKAVVCPDGRKVMLDRSQPLWTLAHLVQEDLCILQKRGDEHVLNAAALCFPANWRLADKIEQPLTAIHSPVAEYNADIARRVQRLFNGVRAGRPLWRFNKLRYADADLHQPRRRETGSDMPFTRSERQCILRLPESDAVVFTIHTYVVRDGDTVA</sequence>
<name>A0A0F9WBL5_9ZZZZ</name>
<gene>
    <name evidence="2" type="ORF">LCGC14_0301840</name>
</gene>